<keyword evidence="5" id="KW-0964">Secreted</keyword>
<evidence type="ECO:0000256" key="2">
    <source>
        <dbReference type="ARBA" id="ARBA00004613"/>
    </source>
</evidence>
<dbReference type="InterPro" id="IPR031305">
    <property type="entry name" value="Casein_CS"/>
</dbReference>
<dbReference type="GO" id="GO:0032355">
    <property type="term" value="P:response to estradiol"/>
    <property type="evidence" value="ECO:0007669"/>
    <property type="project" value="TreeGrafter"/>
</dbReference>
<dbReference type="Proteomes" id="UP000694399">
    <property type="component" value="Chromosome B2"/>
</dbReference>
<evidence type="ECO:0000256" key="6">
    <source>
        <dbReference type="ARBA" id="ARBA00022553"/>
    </source>
</evidence>
<dbReference type="OMA" id="AYLPAPW"/>
<keyword evidence="6" id="KW-0597">Phosphoprotein</keyword>
<evidence type="ECO:0000256" key="4">
    <source>
        <dbReference type="ARBA" id="ARBA00021479"/>
    </source>
</evidence>
<proteinExistence type="inferred from homology"/>
<keyword evidence="12" id="KW-1185">Reference proteome</keyword>
<evidence type="ECO:0000256" key="7">
    <source>
        <dbReference type="ARBA" id="ARBA00022729"/>
    </source>
</evidence>
<reference evidence="11" key="3">
    <citation type="submission" date="2025-09" db="UniProtKB">
        <authorList>
            <consortium name="Ensembl"/>
        </authorList>
    </citation>
    <scope>IDENTIFICATION</scope>
</reference>
<reference evidence="11" key="1">
    <citation type="journal article" date="2019" name="bioRxiv">
        <title>Long live the king: chromosome-level assembly of the lion (Panthera leo) using linked-read, Hi-C, and long read data.</title>
        <authorList>
            <person name="Armstrong E.E."/>
            <person name="Taylor R.W."/>
            <person name="Miller D.E."/>
            <person name="Kaelin C."/>
            <person name="Barsh G."/>
            <person name="Hadly E.A."/>
            <person name="Petrov D."/>
        </authorList>
    </citation>
    <scope>NUCLEOTIDE SEQUENCE [LARGE SCALE GENOMIC DNA]</scope>
</reference>
<dbReference type="AlphaFoldDB" id="A0A8C8X898"/>
<feature type="signal peptide" evidence="10">
    <location>
        <begin position="1"/>
        <end position="15"/>
    </location>
</feature>
<feature type="compositionally biased region" description="Basic and acidic residues" evidence="9">
    <location>
        <begin position="22"/>
        <end position="84"/>
    </location>
</feature>
<dbReference type="GO" id="GO:0032570">
    <property type="term" value="P:response to progesterone"/>
    <property type="evidence" value="ECO:0007669"/>
    <property type="project" value="TreeGrafter"/>
</dbReference>
<evidence type="ECO:0000256" key="9">
    <source>
        <dbReference type="SAM" id="MobiDB-lite"/>
    </source>
</evidence>
<evidence type="ECO:0000256" key="5">
    <source>
        <dbReference type="ARBA" id="ARBA00022525"/>
    </source>
</evidence>
<keyword evidence="7 10" id="KW-0732">Signal</keyword>
<evidence type="ECO:0000256" key="8">
    <source>
        <dbReference type="ARBA" id="ARBA00022743"/>
    </source>
</evidence>
<reference evidence="11" key="2">
    <citation type="submission" date="2025-08" db="UniProtKB">
        <authorList>
            <consortium name="Ensembl"/>
        </authorList>
    </citation>
    <scope>IDENTIFICATION</scope>
</reference>
<sequence>MKLLILTCLVAIALARPKHPHRQPELVRNEPESRELTPRELRQEHLSELSRQRELLRETQNDEPKNTKNKSTDGHVMEGPEQRETSTSSSSEEVVPNNTQEQLHRLSKYNQLQLEALRDQQQLRRVTENNHIQLPFQQFYQLDAYPYAVWYYPPQVMQYIAYTPFYDVTKLTAPENTENVGVVPEW</sequence>
<comment type="function">
    <text evidence="1">Important role in the capacity of milk to transport calcium phosphate.</text>
</comment>
<dbReference type="GeneTree" id="ENSGT00390000017378"/>
<dbReference type="GO" id="GO:1903494">
    <property type="term" value="P:response to dehydroepiandrosterone"/>
    <property type="evidence" value="ECO:0007669"/>
    <property type="project" value="TreeGrafter"/>
</dbReference>
<evidence type="ECO:0000313" key="11">
    <source>
        <dbReference type="Ensembl" id="ENSPLOP00000015692.1"/>
    </source>
</evidence>
<comment type="similarity">
    <text evidence="3">Belongs to the alpha-casein family.</text>
</comment>
<evidence type="ECO:0000313" key="12">
    <source>
        <dbReference type="Proteomes" id="UP000694399"/>
    </source>
</evidence>
<dbReference type="GO" id="GO:1903496">
    <property type="term" value="P:response to 11-deoxycorticosterone"/>
    <property type="evidence" value="ECO:0007669"/>
    <property type="project" value="TreeGrafter"/>
</dbReference>
<dbReference type="PROSITE" id="PS00306">
    <property type="entry name" value="CASEIN_ALPHA_BETA"/>
    <property type="match status" value="1"/>
</dbReference>
<gene>
    <name evidence="11" type="primary">CSN1S1</name>
</gene>
<dbReference type="Ensembl" id="ENSPLOT00000017378.1">
    <property type="protein sequence ID" value="ENSPLOP00000015692.1"/>
    <property type="gene ID" value="ENSPLOG00000011114.1"/>
</dbReference>
<dbReference type="PANTHER" id="PTHR10240:SF0">
    <property type="entry name" value="ALPHA-S1-CASEIN"/>
    <property type="match status" value="1"/>
</dbReference>
<name>A0A8C8X898_PANLE</name>
<evidence type="ECO:0000256" key="10">
    <source>
        <dbReference type="SAM" id="SignalP"/>
    </source>
</evidence>
<accession>A0A8C8X898</accession>
<dbReference type="InterPro" id="IPR026999">
    <property type="entry name" value="Alpha-s1_casein"/>
</dbReference>
<feature type="region of interest" description="Disordered" evidence="9">
    <location>
        <begin position="19"/>
        <end position="100"/>
    </location>
</feature>
<dbReference type="GO" id="GO:0005615">
    <property type="term" value="C:extracellular space"/>
    <property type="evidence" value="ECO:0007669"/>
    <property type="project" value="TreeGrafter"/>
</dbReference>
<protein>
    <recommendedName>
        <fullName evidence="4">Alpha-S1-casein</fullName>
    </recommendedName>
</protein>
<organism evidence="11 12">
    <name type="scientific">Panthera leo</name>
    <name type="common">Lion</name>
    <dbReference type="NCBI Taxonomy" id="9689"/>
    <lineage>
        <taxon>Eukaryota</taxon>
        <taxon>Metazoa</taxon>
        <taxon>Chordata</taxon>
        <taxon>Craniata</taxon>
        <taxon>Vertebrata</taxon>
        <taxon>Euteleostomi</taxon>
        <taxon>Mammalia</taxon>
        <taxon>Eutheria</taxon>
        <taxon>Laurasiatheria</taxon>
        <taxon>Carnivora</taxon>
        <taxon>Feliformia</taxon>
        <taxon>Felidae</taxon>
        <taxon>Pantherinae</taxon>
        <taxon>Panthera</taxon>
    </lineage>
</organism>
<keyword evidence="8" id="KW-0494">Milk protein</keyword>
<evidence type="ECO:0000256" key="1">
    <source>
        <dbReference type="ARBA" id="ARBA00003383"/>
    </source>
</evidence>
<comment type="subcellular location">
    <subcellularLocation>
        <location evidence="2">Secreted</location>
    </subcellularLocation>
</comment>
<evidence type="ECO:0000256" key="3">
    <source>
        <dbReference type="ARBA" id="ARBA00010179"/>
    </source>
</evidence>
<feature type="chain" id="PRO_5034796959" description="Alpha-S1-casein" evidence="10">
    <location>
        <begin position="16"/>
        <end position="186"/>
    </location>
</feature>
<dbReference type="PANTHER" id="PTHR10240">
    <property type="entry name" value="ALPHA-S1-CASEIN"/>
    <property type="match status" value="1"/>
</dbReference>